<feature type="compositionally biased region" description="Low complexity" evidence="3">
    <location>
        <begin position="175"/>
        <end position="228"/>
    </location>
</feature>
<sequence length="661" mass="69598">MPYTSTPSPQPSYGISGSLIVSEPMTMQQQHHPSAHSMSECAPLNASSVPDVFMSSSTTPKATSISIPVARPALRSSQSHNGVFQAPASWPRRAMTTIMNTPTSSIVPSSFERTRPASTSTSSSGLPPSLGSMLAPPPPPHFAASASAPGPTPTPVPRADPSVARVMGGVGGGSVSIVSSQHEASAPSTSTPSSSAPFATHSAPHPTYPPTSSSTSSSSSVPITQTTHTHNHNHTHSHSQYSTSYPPTSVGVSFPSYDSTPVHHQLQPQPQAQAQSQPGSYPPYDPFASPHWQMSSQPHASPALQPQPQHEPHGYMSYHHHQSYYPYPMPQTAIKQDEPILALGELPAPRPPMSYAALIGEALLMAPPPHQLYVSEISDSIKKRYAYYRQNPTKIYNGVRHQTSMCKAFVKLPRPFGDQSGGARKWAIRAGCENWFSNGGYHPPGSSPFSSPPSRPRSAGGKAKATAAAKRLAIGTSTSSKHGLGGSIKSEPFSPSSSTGGPSVGPAFDGTTRPAWVAAPSPPQQYAQAPYIHPGYHYVPVGHSSSHPSAPGVYFWPHYSAASAGSDSNSSPVAAAGQITASGHVYPTPPITQPAASPGWSNARFELIRDTHSTQHGRSIHHQSPPSVAGSQGSYDDNQPVSPASIHDTHLSVHSQPSPDL</sequence>
<dbReference type="InterPro" id="IPR001766">
    <property type="entry name" value="Fork_head_dom"/>
</dbReference>
<feature type="compositionally biased region" description="Polar residues" evidence="3">
    <location>
        <begin position="614"/>
        <end position="642"/>
    </location>
</feature>
<evidence type="ECO:0000313" key="5">
    <source>
        <dbReference type="EMBL" id="RSH95074.1"/>
    </source>
</evidence>
<dbReference type="EMBL" id="RSCD01000001">
    <property type="protein sequence ID" value="RSH95074.1"/>
    <property type="molecule type" value="Genomic_DNA"/>
</dbReference>
<dbReference type="GO" id="GO:0005634">
    <property type="term" value="C:nucleus"/>
    <property type="evidence" value="ECO:0007669"/>
    <property type="project" value="UniProtKB-SubCell"/>
</dbReference>
<evidence type="ECO:0000256" key="2">
    <source>
        <dbReference type="PROSITE-ProRule" id="PRU00089"/>
    </source>
</evidence>
<evidence type="ECO:0000259" key="4">
    <source>
        <dbReference type="PROSITE" id="PS50039"/>
    </source>
</evidence>
<name>A0A427YVA6_9TREE</name>
<feature type="domain" description="Fork-head" evidence="4">
    <location>
        <begin position="350"/>
        <end position="441"/>
    </location>
</feature>
<gene>
    <name evidence="5" type="ORF">EHS25_000160</name>
</gene>
<evidence type="ECO:0000313" key="6">
    <source>
        <dbReference type="Proteomes" id="UP000279259"/>
    </source>
</evidence>
<dbReference type="SUPFAM" id="SSF46785">
    <property type="entry name" value="Winged helix' DNA-binding domain"/>
    <property type="match status" value="1"/>
</dbReference>
<organism evidence="5 6">
    <name type="scientific">Saitozyma podzolica</name>
    <dbReference type="NCBI Taxonomy" id="1890683"/>
    <lineage>
        <taxon>Eukaryota</taxon>
        <taxon>Fungi</taxon>
        <taxon>Dikarya</taxon>
        <taxon>Basidiomycota</taxon>
        <taxon>Agaricomycotina</taxon>
        <taxon>Tremellomycetes</taxon>
        <taxon>Tremellales</taxon>
        <taxon>Trimorphomycetaceae</taxon>
        <taxon>Saitozyma</taxon>
    </lineage>
</organism>
<feature type="region of interest" description="Disordered" evidence="3">
    <location>
        <begin position="613"/>
        <end position="661"/>
    </location>
</feature>
<dbReference type="InterPro" id="IPR036388">
    <property type="entry name" value="WH-like_DNA-bd_sf"/>
</dbReference>
<dbReference type="SMART" id="SM00339">
    <property type="entry name" value="FH"/>
    <property type="match status" value="1"/>
</dbReference>
<evidence type="ECO:0000256" key="1">
    <source>
        <dbReference type="ARBA" id="ARBA00023125"/>
    </source>
</evidence>
<dbReference type="Proteomes" id="UP000279259">
    <property type="component" value="Unassembled WGS sequence"/>
</dbReference>
<dbReference type="GO" id="GO:0000981">
    <property type="term" value="F:DNA-binding transcription factor activity, RNA polymerase II-specific"/>
    <property type="evidence" value="ECO:0007669"/>
    <property type="project" value="TreeGrafter"/>
</dbReference>
<feature type="compositionally biased region" description="Low complexity" evidence="3">
    <location>
        <begin position="265"/>
        <end position="279"/>
    </location>
</feature>
<feature type="compositionally biased region" description="Low complexity" evidence="3">
    <location>
        <begin position="238"/>
        <end position="249"/>
    </location>
</feature>
<dbReference type="PANTHER" id="PTHR11829:SF343">
    <property type="entry name" value="FORK-HEAD DOMAIN-CONTAINING PROTEIN"/>
    <property type="match status" value="1"/>
</dbReference>
<feature type="compositionally biased region" description="Low complexity" evidence="3">
    <location>
        <begin position="116"/>
        <end position="134"/>
    </location>
</feature>
<reference evidence="5 6" key="1">
    <citation type="submission" date="2018-11" db="EMBL/GenBank/DDBJ databases">
        <title>Genome sequence of Saitozyma podzolica DSM 27192.</title>
        <authorList>
            <person name="Aliyu H."/>
            <person name="Gorte O."/>
            <person name="Ochsenreither K."/>
        </authorList>
    </citation>
    <scope>NUCLEOTIDE SEQUENCE [LARGE SCALE GENOMIC DNA]</scope>
    <source>
        <strain evidence="5 6">DSM 27192</strain>
    </source>
</reference>
<evidence type="ECO:0000256" key="3">
    <source>
        <dbReference type="SAM" id="MobiDB-lite"/>
    </source>
</evidence>
<dbReference type="Pfam" id="PF00250">
    <property type="entry name" value="Forkhead"/>
    <property type="match status" value="1"/>
</dbReference>
<keyword evidence="2" id="KW-0539">Nucleus</keyword>
<feature type="compositionally biased region" description="Polar residues" evidence="3">
    <location>
        <begin position="292"/>
        <end position="308"/>
    </location>
</feature>
<protein>
    <recommendedName>
        <fullName evidence="4">Fork-head domain-containing protein</fullName>
    </recommendedName>
</protein>
<dbReference type="InterPro" id="IPR036390">
    <property type="entry name" value="WH_DNA-bd_sf"/>
</dbReference>
<dbReference type="AlphaFoldDB" id="A0A427YVA6"/>
<dbReference type="GO" id="GO:0000978">
    <property type="term" value="F:RNA polymerase II cis-regulatory region sequence-specific DNA binding"/>
    <property type="evidence" value="ECO:0007669"/>
    <property type="project" value="TreeGrafter"/>
</dbReference>
<feature type="DNA-binding region" description="Fork-head" evidence="2">
    <location>
        <begin position="350"/>
        <end position="441"/>
    </location>
</feature>
<feature type="compositionally biased region" description="Low complexity" evidence="3">
    <location>
        <begin position="487"/>
        <end position="506"/>
    </location>
</feature>
<dbReference type="PROSITE" id="PS50039">
    <property type="entry name" value="FORK_HEAD_3"/>
    <property type="match status" value="1"/>
</dbReference>
<dbReference type="InterPro" id="IPR050211">
    <property type="entry name" value="FOX_domain-containing"/>
</dbReference>
<dbReference type="OrthoDB" id="5954824at2759"/>
<keyword evidence="6" id="KW-1185">Reference proteome</keyword>
<keyword evidence="1 2" id="KW-0238">DNA-binding</keyword>
<feature type="region of interest" description="Disordered" evidence="3">
    <location>
        <begin position="102"/>
        <end position="316"/>
    </location>
</feature>
<accession>A0A427YVA6</accession>
<dbReference type="STRING" id="1890683.A0A427YVA6"/>
<dbReference type="PANTHER" id="PTHR11829">
    <property type="entry name" value="FORKHEAD BOX PROTEIN"/>
    <property type="match status" value="1"/>
</dbReference>
<feature type="compositionally biased region" description="Low complexity" evidence="3">
    <location>
        <begin position="456"/>
        <end position="475"/>
    </location>
</feature>
<feature type="compositionally biased region" description="Polar residues" evidence="3">
    <location>
        <begin position="652"/>
        <end position="661"/>
    </location>
</feature>
<dbReference type="Gene3D" id="1.10.10.10">
    <property type="entry name" value="Winged helix-like DNA-binding domain superfamily/Winged helix DNA-binding domain"/>
    <property type="match status" value="1"/>
</dbReference>
<proteinExistence type="predicted"/>
<comment type="subcellular location">
    <subcellularLocation>
        <location evidence="2">Nucleus</location>
    </subcellularLocation>
</comment>
<feature type="region of interest" description="Disordered" evidence="3">
    <location>
        <begin position="443"/>
        <end position="515"/>
    </location>
</feature>
<dbReference type="PRINTS" id="PR00053">
    <property type="entry name" value="FORKHEAD"/>
</dbReference>
<comment type="caution">
    <text evidence="5">The sequence shown here is derived from an EMBL/GenBank/DDBJ whole genome shotgun (WGS) entry which is preliminary data.</text>
</comment>